<organism evidence="2 3">
    <name type="scientific">Oxalobacter vibrioformis</name>
    <dbReference type="NCBI Taxonomy" id="933080"/>
    <lineage>
        <taxon>Bacteria</taxon>
        <taxon>Pseudomonadati</taxon>
        <taxon>Pseudomonadota</taxon>
        <taxon>Betaproteobacteria</taxon>
        <taxon>Burkholderiales</taxon>
        <taxon>Oxalobacteraceae</taxon>
        <taxon>Oxalobacter</taxon>
    </lineage>
</organism>
<sequence length="216" mass="24591">MSKKNTIDPSEPDFDLDSFLNSTDAPDQLDDKQVEKLENFLASNPGGMHMELLDGFFCGLICGPDATGPEAFYPFIFGGKEPEYNSPEQADEIHEALRQHWDHIKGMMENGDSYYLFMYSDDDFKVSGNDWALGFALGLDKYRDSWQELLDQAGIGEGLLVPFLTLYMEKHPQNTQGLIHAEDREALVTELIENLPKIYHHFDEARRKKNPDSALH</sequence>
<dbReference type="EMBL" id="CP098242">
    <property type="protein sequence ID" value="WAW11229.1"/>
    <property type="molecule type" value="Genomic_DNA"/>
</dbReference>
<proteinExistence type="predicted"/>
<dbReference type="KEGG" id="ovb:NB640_06265"/>
<dbReference type="Pfam" id="PF03695">
    <property type="entry name" value="UPF0149"/>
    <property type="match status" value="1"/>
</dbReference>
<dbReference type="InterPro" id="IPR036255">
    <property type="entry name" value="YgfB-like_sf"/>
</dbReference>
<dbReference type="NCBIfam" id="TIGR02292">
    <property type="entry name" value="ygfB_yecA"/>
    <property type="match status" value="1"/>
</dbReference>
<name>A0A9E9M136_9BURK</name>
<dbReference type="Gene3D" id="1.20.120.740">
    <property type="entry name" value="YgfB uncharacterised protein family UPF0149, PF03695"/>
    <property type="match status" value="1"/>
</dbReference>
<dbReference type="RefSeq" id="WP_269310339.1">
    <property type="nucleotide sequence ID" value="NZ_CP098242.1"/>
</dbReference>
<dbReference type="InterPro" id="IPR011978">
    <property type="entry name" value="YgfB-like"/>
</dbReference>
<accession>A0A9E9M136</accession>
<dbReference type="SUPFAM" id="SSF101327">
    <property type="entry name" value="YgfB-like"/>
    <property type="match status" value="1"/>
</dbReference>
<dbReference type="Proteomes" id="UP001156215">
    <property type="component" value="Chromosome"/>
</dbReference>
<dbReference type="AlphaFoldDB" id="A0A9E9M136"/>
<reference evidence="2" key="1">
    <citation type="journal article" date="2022" name="Front. Microbiol.">
        <title>New perspectives on an old grouping: The genomic and phenotypic variability of Oxalobacter formigenes and the implications for calcium oxalate stone prevention.</title>
        <authorList>
            <person name="Chmiel J.A."/>
            <person name="Carr C."/>
            <person name="Stuivenberg G.A."/>
            <person name="Venema R."/>
            <person name="Chanyi R.M."/>
            <person name="Al K.F."/>
            <person name="Giguere D."/>
            <person name="Say H."/>
            <person name="Akouris P.P."/>
            <person name="Dominguez Romero S.A."/>
            <person name="Kwong A."/>
            <person name="Tai V."/>
            <person name="Koval S.F."/>
            <person name="Razvi H."/>
            <person name="Bjazevic J."/>
            <person name="Burton J.P."/>
        </authorList>
    </citation>
    <scope>NUCLEOTIDE SEQUENCE</scope>
    <source>
        <strain evidence="2">WoOx3</strain>
    </source>
</reference>
<feature type="region of interest" description="Disordered" evidence="1">
    <location>
        <begin position="1"/>
        <end position="28"/>
    </location>
</feature>
<evidence type="ECO:0000313" key="2">
    <source>
        <dbReference type="EMBL" id="WAW11229.1"/>
    </source>
</evidence>
<keyword evidence="3" id="KW-1185">Reference proteome</keyword>
<evidence type="ECO:0000256" key="1">
    <source>
        <dbReference type="SAM" id="MobiDB-lite"/>
    </source>
</evidence>
<evidence type="ECO:0000313" key="3">
    <source>
        <dbReference type="Proteomes" id="UP001156215"/>
    </source>
</evidence>
<protein>
    <submittedName>
        <fullName evidence="2">UPF0149 family protein</fullName>
    </submittedName>
</protein>
<gene>
    <name evidence="2" type="ORF">NB640_06265</name>
</gene>